<feature type="active site" description="Proton acceptor" evidence="1">
    <location>
        <position position="198"/>
    </location>
</feature>
<evidence type="ECO:0000313" key="3">
    <source>
        <dbReference type="EMBL" id="MBF9072621.1"/>
    </source>
</evidence>
<dbReference type="EMBL" id="JADPRT010000017">
    <property type="protein sequence ID" value="MBF9072621.1"/>
    <property type="molecule type" value="Genomic_DNA"/>
</dbReference>
<name>A0A931FI79_9ACTN</name>
<keyword evidence="2" id="KW-0732">Signal</keyword>
<organism evidence="3 4">
    <name type="scientific">Streptacidiphilus fuscans</name>
    <dbReference type="NCBI Taxonomy" id="2789292"/>
    <lineage>
        <taxon>Bacteria</taxon>
        <taxon>Bacillati</taxon>
        <taxon>Actinomycetota</taxon>
        <taxon>Actinomycetes</taxon>
        <taxon>Kitasatosporales</taxon>
        <taxon>Streptomycetaceae</taxon>
        <taxon>Streptacidiphilus</taxon>
    </lineage>
</organism>
<evidence type="ECO:0008006" key="5">
    <source>
        <dbReference type="Google" id="ProtNLM"/>
    </source>
</evidence>
<dbReference type="InterPro" id="IPR000250">
    <property type="entry name" value="Peptidase_G1"/>
</dbReference>
<reference evidence="3" key="1">
    <citation type="submission" date="2020-11" db="EMBL/GenBank/DDBJ databases">
        <title>Isolation and identification of active actinomycetes.</title>
        <authorList>
            <person name="Yu B."/>
        </authorList>
    </citation>
    <scope>NUCLEOTIDE SEQUENCE</scope>
    <source>
        <strain evidence="3">NEAU-YB345</strain>
    </source>
</reference>
<dbReference type="PANTHER" id="PTHR37536">
    <property type="entry name" value="PUTATIVE (AFU_ORTHOLOGUE AFUA_3G02970)-RELATED"/>
    <property type="match status" value="1"/>
</dbReference>
<gene>
    <name evidence="3" type="ORF">I2501_31845</name>
</gene>
<dbReference type="SUPFAM" id="SSF49899">
    <property type="entry name" value="Concanavalin A-like lectins/glucanases"/>
    <property type="match status" value="1"/>
</dbReference>
<evidence type="ECO:0000313" key="4">
    <source>
        <dbReference type="Proteomes" id="UP000657385"/>
    </source>
</evidence>
<keyword evidence="4" id="KW-1185">Reference proteome</keyword>
<proteinExistence type="predicted"/>
<dbReference type="AlphaFoldDB" id="A0A931FI79"/>
<dbReference type="CDD" id="cd13426">
    <property type="entry name" value="Peptidase_G1"/>
    <property type="match status" value="1"/>
</dbReference>
<dbReference type="GO" id="GO:0070007">
    <property type="term" value="F:glutamic-type endopeptidase activity"/>
    <property type="evidence" value="ECO:0007669"/>
    <property type="project" value="InterPro"/>
</dbReference>
<dbReference type="GO" id="GO:0006508">
    <property type="term" value="P:proteolysis"/>
    <property type="evidence" value="ECO:0007669"/>
    <property type="project" value="InterPro"/>
</dbReference>
<dbReference type="Proteomes" id="UP000657385">
    <property type="component" value="Unassembled WGS sequence"/>
</dbReference>
<protein>
    <recommendedName>
        <fullName evidence="5">Peptidase A4-like protein</fullName>
    </recommendedName>
</protein>
<dbReference type="InterPro" id="IPR013320">
    <property type="entry name" value="ConA-like_dom_sf"/>
</dbReference>
<dbReference type="Gene3D" id="2.60.120.700">
    <property type="entry name" value="Peptidase G1"/>
    <property type="match status" value="1"/>
</dbReference>
<dbReference type="Pfam" id="PF01828">
    <property type="entry name" value="Peptidase_A4"/>
    <property type="match status" value="1"/>
</dbReference>
<feature type="chain" id="PRO_5039237146" description="Peptidase A4-like protein" evidence="2">
    <location>
        <begin position="20"/>
        <end position="262"/>
    </location>
</feature>
<dbReference type="InterPro" id="IPR038656">
    <property type="entry name" value="Peptidase_G1_sf"/>
</dbReference>
<sequence>MRRTAPAALLTLALAVALAAPTAASATATPATATAQAVAPAAAAAAHSASVPHLDHRLPRHASGDSNWGGYAVTGGAYRAVTGDWTVPALDCSATAGDISFWSGLDGWTSSSVEQIGLDAVCTRKGTVQYNPWVEMYPANSIYFTETVKAGDTMTSSVTTNGSGSFTLILADPTQGWTKTYTKTLANAPLSSAEVIDEAIGSQSIPPCPDFHQVQFSNVTANGEDFASAGTVNTTNLERAGTLLTQDGALNGSSFAISWLHA</sequence>
<dbReference type="RefSeq" id="WP_196197788.1">
    <property type="nucleotide sequence ID" value="NZ_JADPRT010000017.1"/>
</dbReference>
<accession>A0A931FI79</accession>
<evidence type="ECO:0000256" key="1">
    <source>
        <dbReference type="PIRSR" id="PIRSR600250-50"/>
    </source>
</evidence>
<dbReference type="PANTHER" id="PTHR37536:SF1">
    <property type="entry name" value="ASPERGILLOPEPSIN, PUTAITVE (AFU_ORTHOLOGUE AFUA_7G01200)"/>
    <property type="match status" value="1"/>
</dbReference>
<feature type="signal peptide" evidence="2">
    <location>
        <begin position="1"/>
        <end position="19"/>
    </location>
</feature>
<comment type="caution">
    <text evidence="3">The sequence shown here is derived from an EMBL/GenBank/DDBJ whole genome shotgun (WGS) entry which is preliminary data.</text>
</comment>
<evidence type="ECO:0000256" key="2">
    <source>
        <dbReference type="SAM" id="SignalP"/>
    </source>
</evidence>